<comment type="caution">
    <text evidence="3">The sequence shown here is derived from an EMBL/GenBank/DDBJ whole genome shotgun (WGS) entry which is preliminary data.</text>
</comment>
<sequence length="686" mass="79084">MAEKQLDPPTSPISPLLNILEDLKPRYLKACSSKSIDSGNDLHALTRLKMVSSFGSDSLGDISQGDEKKIAQAYETKLKRLQQKVTDLTRLYGEFERDAENKLQFWQNKFLSTFQALKNCQASDLSVDSVQQLSDKIKGLEDQMAVVLTQEGDGEMSMHRFNKEMLSKLKRSHQEKRELVDELSQYKDKFSNISSSVETCSQKLDSIANCNVDTMDAELDNARSTIERLVIERAELEDGFSQVETVNTELRAELAVVARREVNMISERDRVSEELLHLQGLLQGRENELGEKERDNLSLIDRLEGLNTEIELLRREVEAKGRSCEENKQRIQSDTRPDTQQGLLVENREEISLLWDELLAAREKIKNHEDTLFNNRENNILESERAREIANLQDKLNTALTEIEQHKTQSDELIRKKKRELEISQDKLLESNRQQTDLLEQLSNLQQVNRDKTRSCEQLDRQVIDLSKALQACLEMQEQLVESFQIKQQDIDKLTGQASTLQRELSKSTDKNIISNTQLQSLNQRLHIETEQVKCFEKKLRDATRDKNMLQQEITQLQQRTRSMTSPDRAPTHHSYPYLNEDPLLEDVSNQMASSLPVVLPENKGSPNFSQNYRKALQKGLSQVELNESTSKLREDPDNSPDTKLYWVRRVSEMSLQMKESSEYWSAQVKQLTLQLEQAKHSDTET</sequence>
<feature type="coiled-coil region" evidence="1">
    <location>
        <begin position="130"/>
        <end position="239"/>
    </location>
</feature>
<keyword evidence="4" id="KW-1185">Reference proteome</keyword>
<organism evidence="3 4">
    <name type="scientific">Oopsacas minuta</name>
    <dbReference type="NCBI Taxonomy" id="111878"/>
    <lineage>
        <taxon>Eukaryota</taxon>
        <taxon>Metazoa</taxon>
        <taxon>Porifera</taxon>
        <taxon>Hexactinellida</taxon>
        <taxon>Hexasterophora</taxon>
        <taxon>Lyssacinosida</taxon>
        <taxon>Leucopsacidae</taxon>
        <taxon>Oopsacas</taxon>
    </lineage>
</organism>
<dbReference type="EMBL" id="JAKMXF010000298">
    <property type="protein sequence ID" value="KAI6652528.1"/>
    <property type="molecule type" value="Genomic_DNA"/>
</dbReference>
<protein>
    <submittedName>
        <fullName evidence="3">Uncharacterized protein</fullName>
    </submittedName>
</protein>
<feature type="coiled-coil region" evidence="1">
    <location>
        <begin position="389"/>
        <end position="462"/>
    </location>
</feature>
<name>A0AAV7JU54_9METZ</name>
<feature type="coiled-coil region" evidence="1">
    <location>
        <begin position="296"/>
        <end position="323"/>
    </location>
</feature>
<feature type="coiled-coil region" evidence="1">
    <location>
        <begin position="71"/>
        <end position="98"/>
    </location>
</feature>
<gene>
    <name evidence="3" type="ORF">LOD99_4313</name>
</gene>
<dbReference type="Proteomes" id="UP001165289">
    <property type="component" value="Unassembled WGS sequence"/>
</dbReference>
<reference evidence="3 4" key="1">
    <citation type="journal article" date="2023" name="BMC Biol.">
        <title>The compact genome of the sponge Oopsacas minuta (Hexactinellida) is lacking key metazoan core genes.</title>
        <authorList>
            <person name="Santini S."/>
            <person name="Schenkelaars Q."/>
            <person name="Jourda C."/>
            <person name="Duchesne M."/>
            <person name="Belahbib H."/>
            <person name="Rocher C."/>
            <person name="Selva M."/>
            <person name="Riesgo A."/>
            <person name="Vervoort M."/>
            <person name="Leys S.P."/>
            <person name="Kodjabachian L."/>
            <person name="Le Bivic A."/>
            <person name="Borchiellini C."/>
            <person name="Claverie J.M."/>
            <person name="Renard E."/>
        </authorList>
    </citation>
    <scope>NUCLEOTIDE SEQUENCE [LARGE SCALE GENOMIC DNA]</scope>
    <source>
        <strain evidence="3">SPO-2</strain>
    </source>
</reference>
<dbReference type="AlphaFoldDB" id="A0AAV7JU54"/>
<evidence type="ECO:0000256" key="1">
    <source>
        <dbReference type="SAM" id="Coils"/>
    </source>
</evidence>
<evidence type="ECO:0000313" key="4">
    <source>
        <dbReference type="Proteomes" id="UP001165289"/>
    </source>
</evidence>
<feature type="region of interest" description="Disordered" evidence="2">
    <location>
        <begin position="557"/>
        <end position="576"/>
    </location>
</feature>
<keyword evidence="1" id="KW-0175">Coiled coil</keyword>
<evidence type="ECO:0000256" key="2">
    <source>
        <dbReference type="SAM" id="MobiDB-lite"/>
    </source>
</evidence>
<accession>A0AAV7JU54</accession>
<feature type="compositionally biased region" description="Polar residues" evidence="2">
    <location>
        <begin position="557"/>
        <end position="566"/>
    </location>
</feature>
<proteinExistence type="predicted"/>
<evidence type="ECO:0000313" key="3">
    <source>
        <dbReference type="EMBL" id="KAI6652528.1"/>
    </source>
</evidence>